<name>A0A9C6W8J1_BOMTE</name>
<dbReference type="FunFam" id="1.10.630.10:FF:000182">
    <property type="entry name" value="Cytochrome P450 3A4"/>
    <property type="match status" value="2"/>
</dbReference>
<reference evidence="16" key="1">
    <citation type="submission" date="2025-08" db="UniProtKB">
        <authorList>
            <consortium name="RefSeq"/>
        </authorList>
    </citation>
    <scope>IDENTIFICATION</scope>
</reference>
<accession>A0A9C6W8J1</accession>
<organism evidence="15 16">
    <name type="scientific">Bombus terrestris</name>
    <name type="common">Buff-tailed bumblebee</name>
    <name type="synonym">Apis terrestris</name>
    <dbReference type="NCBI Taxonomy" id="30195"/>
    <lineage>
        <taxon>Eukaryota</taxon>
        <taxon>Metazoa</taxon>
        <taxon>Ecdysozoa</taxon>
        <taxon>Arthropoda</taxon>
        <taxon>Hexapoda</taxon>
        <taxon>Insecta</taxon>
        <taxon>Pterygota</taxon>
        <taxon>Neoptera</taxon>
        <taxon>Endopterygota</taxon>
        <taxon>Hymenoptera</taxon>
        <taxon>Apocrita</taxon>
        <taxon>Aculeata</taxon>
        <taxon>Apoidea</taxon>
        <taxon>Anthophila</taxon>
        <taxon>Apidae</taxon>
        <taxon>Bombus</taxon>
        <taxon>Bombus</taxon>
    </lineage>
</organism>
<evidence type="ECO:0000313" key="16">
    <source>
        <dbReference type="RefSeq" id="XP_048267183.1"/>
    </source>
</evidence>
<evidence type="ECO:0000256" key="3">
    <source>
        <dbReference type="ARBA" id="ARBA00004406"/>
    </source>
</evidence>
<evidence type="ECO:0000256" key="6">
    <source>
        <dbReference type="ARBA" id="ARBA00022723"/>
    </source>
</evidence>
<dbReference type="GO" id="GO:0004497">
    <property type="term" value="F:monooxygenase activity"/>
    <property type="evidence" value="ECO:0007669"/>
    <property type="project" value="UniProtKB-KW"/>
</dbReference>
<dbReference type="KEGG" id="bter:100649441"/>
<dbReference type="GO" id="GO:0020037">
    <property type="term" value="F:heme binding"/>
    <property type="evidence" value="ECO:0007669"/>
    <property type="project" value="InterPro"/>
</dbReference>
<dbReference type="GO" id="GO:0016705">
    <property type="term" value="F:oxidoreductase activity, acting on paired donors, with incorporation or reduction of molecular oxygen"/>
    <property type="evidence" value="ECO:0007669"/>
    <property type="project" value="InterPro"/>
</dbReference>
<keyword evidence="8" id="KW-0492">Microsome</keyword>
<dbReference type="InterPro" id="IPR036396">
    <property type="entry name" value="Cyt_P450_sf"/>
</dbReference>
<dbReference type="Gene3D" id="1.10.630.10">
    <property type="entry name" value="Cytochrome P450"/>
    <property type="match status" value="2"/>
</dbReference>
<dbReference type="InterPro" id="IPR050476">
    <property type="entry name" value="Insect_CytP450_Detox"/>
</dbReference>
<evidence type="ECO:0000256" key="12">
    <source>
        <dbReference type="ARBA" id="ARBA00023136"/>
    </source>
</evidence>
<dbReference type="RefSeq" id="XP_048267183.1">
    <property type="nucleotide sequence ID" value="XM_048411226.1"/>
</dbReference>
<dbReference type="InterPro" id="IPR017972">
    <property type="entry name" value="Cyt_P450_CS"/>
</dbReference>
<sequence length="993" mass="113736">MVSAFFTLLTGLFLLLCSYLYLRYNHWKRNGIPTAKEYVPILGHMLPVLMKRIHFGQFIRKVYDEHKDYSMVGIYNGTIPTLILREPNLVKTVLQSNFSSFHENAFKIDPDVDPLAAKNPFFCAGDAWLNGRKRLTYAFSNARLKVLFVAVNGVCKKFEDFLNRQLETKNKFEVELKALFLRFTGEVVANAGLGIEGHCFADETTPNAFDQLTGNALVASLTSLIWRYFPAIGSLLKLKLLPKRLDEFFRKVVAENLEIRRSEPIYRNDFLQLMIDMEKIGEKVDEDAIAAHALSFFLDGTETSSLTLNYIGYDLAVHPDVQEKLRKEVMSKIEKHGGFTYEALKEMTYMDQVISESQRCHTVAGFMHKICTEKFELQGSDGLTYRAKPGTNIIIPAEGLHCDPKYWIDPEVFDPERFNEERRQTIEKMTFLPFGDGPRICVGMRMAMLQMKACIASLLRNYRLELSPKTQVPLKISPKYLLSEIDGGIWVYISKLLMASAFVTLLIGAFLLFCFYLYLVYNHWKRNGIPTAKGCIPIVGHLLPVVIRRMNLAGLIRQIYEDYKDYSMVGVYKGIVPALVVRDPELVKIVLQNNFSSFHENGFHVDPDADPLLYTNPFFCSGDIWSTGRKRITYAFSNVRLKILFAAISGVCQKFENFLNRRLERNNKYEIELKTLFLKFTGEIVANAGLGIEGHCFEDEPRSNAFDKLSGEAFAESLLSIIRFHFPSVNRFLKIKFLPKHVDQFFRKVVAENLEVRRSESTPRKDFLQLMIDMEKAGEHIAEEIVAAHAVSFYLDGIETSSVTMNYVGYDLAARPEIQEKVRNEVISTIEKHGGLTYEALKEMTYMSQVISESQRCHAALGFMHKVCTEEFELQGSDGLTYRAKPGTDIFLSVHGLHNDPNYWVDPEVFDPERFSDERRQTIEKMVYLPFGEGPRICVGMRMGLLQVKACFATLLRNYKLELSPKMQLPLKMSPHYFLTHPRGGAWVYISKL</sequence>
<evidence type="ECO:0000256" key="9">
    <source>
        <dbReference type="ARBA" id="ARBA00023002"/>
    </source>
</evidence>
<evidence type="ECO:0000256" key="1">
    <source>
        <dbReference type="ARBA" id="ARBA00001971"/>
    </source>
</evidence>
<keyword evidence="10 13" id="KW-0408">Iron</keyword>
<dbReference type="GO" id="GO:0005789">
    <property type="term" value="C:endoplasmic reticulum membrane"/>
    <property type="evidence" value="ECO:0007669"/>
    <property type="project" value="UniProtKB-SubCell"/>
</dbReference>
<comment type="subcellular location">
    <subcellularLocation>
        <location evidence="3">Endoplasmic reticulum membrane</location>
        <topology evidence="3">Peripheral membrane protein</topology>
    </subcellularLocation>
    <subcellularLocation>
        <location evidence="2">Microsome membrane</location>
        <topology evidence="2">Peripheral membrane protein</topology>
    </subcellularLocation>
</comment>
<keyword evidence="9" id="KW-0560">Oxidoreductase</keyword>
<dbReference type="Pfam" id="PF00067">
    <property type="entry name" value="p450"/>
    <property type="match status" value="2"/>
</dbReference>
<dbReference type="Proteomes" id="UP000835206">
    <property type="component" value="Chromosome 2"/>
</dbReference>
<evidence type="ECO:0000256" key="7">
    <source>
        <dbReference type="ARBA" id="ARBA00022824"/>
    </source>
</evidence>
<dbReference type="PANTHER" id="PTHR24292:SF54">
    <property type="entry name" value="CYP9F3-RELATED"/>
    <property type="match status" value="1"/>
</dbReference>
<evidence type="ECO:0000313" key="15">
    <source>
        <dbReference type="Proteomes" id="UP000835206"/>
    </source>
</evidence>
<evidence type="ECO:0000256" key="11">
    <source>
        <dbReference type="ARBA" id="ARBA00023033"/>
    </source>
</evidence>
<dbReference type="PRINTS" id="PR00463">
    <property type="entry name" value="EP450I"/>
</dbReference>
<dbReference type="GO" id="GO:0005506">
    <property type="term" value="F:iron ion binding"/>
    <property type="evidence" value="ECO:0007669"/>
    <property type="project" value="InterPro"/>
</dbReference>
<keyword evidence="14" id="KW-1133">Transmembrane helix</keyword>
<dbReference type="AlphaFoldDB" id="A0A9C6W8J1"/>
<evidence type="ECO:0000256" key="2">
    <source>
        <dbReference type="ARBA" id="ARBA00004174"/>
    </source>
</evidence>
<keyword evidence="15" id="KW-1185">Reference proteome</keyword>
<evidence type="ECO:0000256" key="13">
    <source>
        <dbReference type="PIRSR" id="PIRSR602401-1"/>
    </source>
</evidence>
<evidence type="ECO:0000256" key="8">
    <source>
        <dbReference type="ARBA" id="ARBA00022848"/>
    </source>
</evidence>
<feature type="binding site" description="axial binding residue" evidence="13">
    <location>
        <position position="441"/>
    </location>
    <ligand>
        <name>heme</name>
        <dbReference type="ChEBI" id="CHEBI:30413"/>
    </ligand>
    <ligandPart>
        <name>Fe</name>
        <dbReference type="ChEBI" id="CHEBI:18248"/>
    </ligandPart>
</feature>
<feature type="transmembrane region" description="Helical" evidence="14">
    <location>
        <begin position="496"/>
        <end position="519"/>
    </location>
</feature>
<dbReference type="PANTHER" id="PTHR24292">
    <property type="entry name" value="CYTOCHROME P450"/>
    <property type="match status" value="1"/>
</dbReference>
<keyword evidence="14" id="KW-0812">Transmembrane</keyword>
<comment type="cofactor">
    <cofactor evidence="1 13">
        <name>heme</name>
        <dbReference type="ChEBI" id="CHEBI:30413"/>
    </cofactor>
</comment>
<dbReference type="SUPFAM" id="SSF48264">
    <property type="entry name" value="Cytochrome P450"/>
    <property type="match status" value="2"/>
</dbReference>
<protein>
    <submittedName>
        <fullName evidence="16">Uncharacterized protein LOC100649441</fullName>
    </submittedName>
</protein>
<keyword evidence="6 13" id="KW-0479">Metal-binding</keyword>
<keyword evidence="5 13" id="KW-0349">Heme</keyword>
<dbReference type="PROSITE" id="PS00086">
    <property type="entry name" value="CYTOCHROME_P450"/>
    <property type="match status" value="2"/>
</dbReference>
<evidence type="ECO:0000256" key="4">
    <source>
        <dbReference type="ARBA" id="ARBA00010617"/>
    </source>
</evidence>
<comment type="similarity">
    <text evidence="4">Belongs to the cytochrome P450 family.</text>
</comment>
<evidence type="ECO:0000256" key="10">
    <source>
        <dbReference type="ARBA" id="ARBA00023004"/>
    </source>
</evidence>
<dbReference type="GeneID" id="100649441"/>
<evidence type="ECO:0000256" key="5">
    <source>
        <dbReference type="ARBA" id="ARBA00022617"/>
    </source>
</evidence>
<keyword evidence="7" id="KW-0256">Endoplasmic reticulum</keyword>
<evidence type="ECO:0000256" key="14">
    <source>
        <dbReference type="SAM" id="Phobius"/>
    </source>
</evidence>
<keyword evidence="12 14" id="KW-0472">Membrane</keyword>
<dbReference type="InterPro" id="IPR001128">
    <property type="entry name" value="Cyt_P450"/>
</dbReference>
<keyword evidence="11" id="KW-0503">Monooxygenase</keyword>
<dbReference type="OrthoDB" id="2789670at2759"/>
<dbReference type="PRINTS" id="PR00385">
    <property type="entry name" value="P450"/>
</dbReference>
<gene>
    <name evidence="16" type="primary">LOC100649441</name>
</gene>
<dbReference type="CDD" id="cd11056">
    <property type="entry name" value="CYP6-like"/>
    <property type="match status" value="2"/>
</dbReference>
<proteinExistence type="inferred from homology"/>
<dbReference type="InterPro" id="IPR002401">
    <property type="entry name" value="Cyt_P450_E_grp-I"/>
</dbReference>